<dbReference type="Proteomes" id="UP001189429">
    <property type="component" value="Unassembled WGS sequence"/>
</dbReference>
<reference evidence="3" key="1">
    <citation type="submission" date="2023-10" db="EMBL/GenBank/DDBJ databases">
        <authorList>
            <person name="Chen Y."/>
            <person name="Shah S."/>
            <person name="Dougan E. K."/>
            <person name="Thang M."/>
            <person name="Chan C."/>
        </authorList>
    </citation>
    <scope>NUCLEOTIDE SEQUENCE [LARGE SCALE GENOMIC DNA]</scope>
</reference>
<organism evidence="3 4">
    <name type="scientific">Prorocentrum cordatum</name>
    <dbReference type="NCBI Taxonomy" id="2364126"/>
    <lineage>
        <taxon>Eukaryota</taxon>
        <taxon>Sar</taxon>
        <taxon>Alveolata</taxon>
        <taxon>Dinophyceae</taxon>
        <taxon>Prorocentrales</taxon>
        <taxon>Prorocentraceae</taxon>
        <taxon>Prorocentrum</taxon>
    </lineage>
</organism>
<feature type="non-terminal residue" evidence="3">
    <location>
        <position position="1"/>
    </location>
</feature>
<feature type="region of interest" description="Disordered" evidence="1">
    <location>
        <begin position="1"/>
        <end position="90"/>
    </location>
</feature>
<keyword evidence="2" id="KW-1133">Transmembrane helix</keyword>
<evidence type="ECO:0000313" key="3">
    <source>
        <dbReference type="EMBL" id="CAK0869121.1"/>
    </source>
</evidence>
<keyword evidence="2" id="KW-0472">Membrane</keyword>
<feature type="transmembrane region" description="Helical" evidence="2">
    <location>
        <begin position="123"/>
        <end position="142"/>
    </location>
</feature>
<sequence>AAPRRDEAAGAADEAAHPQSPLAAEAPAPQRAGKGRLASEAAPRRDEAAGAADEAAAQQHSQPADDVLSPQRTGGASTPPSGAAAPAHEVAPSEAVADLLEKGQRLVSMLACAMAGWLMGNGWSIFAAICLDLVVILPCLLLRRWRRRPAQPAAEEPRVMETEEVQELVSGKRVLHVKGFGVGFKDPVSAELMAVQQQQDQIAVQAINRFRPDFLVVDGDPFGSGFQRYIKVYVDRQVEAGLAVPKLVWVKSVKGSSPSPEELDRNKKKAREWADQGLHVVVSWLPEAAIAKGVDRLFGEGCWEKLQGHKFDFRGAVRLLEQAEPERPEWLRGLTDTASGGTMYEAIEAVEGSTCNRYFEKCSFENAAKGNAIYQHLRGEGREPAAQGAVSFGGGESVLLEFATLYLFPGSGFDAGQAALFPFRRGRPGDPALPAHQGHVFRSEKQLSPEETTRRTRT</sequence>
<keyword evidence="4" id="KW-1185">Reference proteome</keyword>
<name>A0ABN9VB48_9DINO</name>
<gene>
    <name evidence="3" type="ORF">PCOR1329_LOCUS55583</name>
</gene>
<keyword evidence="2" id="KW-0812">Transmembrane</keyword>
<evidence type="ECO:0000256" key="1">
    <source>
        <dbReference type="SAM" id="MobiDB-lite"/>
    </source>
</evidence>
<accession>A0ABN9VB48</accession>
<feature type="compositionally biased region" description="Basic and acidic residues" evidence="1">
    <location>
        <begin position="441"/>
        <end position="458"/>
    </location>
</feature>
<protein>
    <submittedName>
        <fullName evidence="3">Uncharacterized protein</fullName>
    </submittedName>
</protein>
<evidence type="ECO:0000313" key="4">
    <source>
        <dbReference type="Proteomes" id="UP001189429"/>
    </source>
</evidence>
<evidence type="ECO:0000256" key="2">
    <source>
        <dbReference type="SAM" id="Phobius"/>
    </source>
</evidence>
<proteinExistence type="predicted"/>
<dbReference type="EMBL" id="CAUYUJ010016821">
    <property type="protein sequence ID" value="CAK0869121.1"/>
    <property type="molecule type" value="Genomic_DNA"/>
</dbReference>
<feature type="compositionally biased region" description="Low complexity" evidence="1">
    <location>
        <begin position="73"/>
        <end position="87"/>
    </location>
</feature>
<feature type="region of interest" description="Disordered" evidence="1">
    <location>
        <begin position="429"/>
        <end position="458"/>
    </location>
</feature>
<comment type="caution">
    <text evidence="3">The sequence shown here is derived from an EMBL/GenBank/DDBJ whole genome shotgun (WGS) entry which is preliminary data.</text>
</comment>